<evidence type="ECO:0000256" key="1">
    <source>
        <dbReference type="SAM" id="MobiDB-lite"/>
    </source>
</evidence>
<evidence type="ECO:0000313" key="4">
    <source>
        <dbReference type="EMBL" id="MBB6512991.1"/>
    </source>
</evidence>
<feature type="region of interest" description="Disordered" evidence="1">
    <location>
        <begin position="180"/>
        <end position="224"/>
    </location>
</feature>
<keyword evidence="5" id="KW-1185">Reference proteome</keyword>
<proteinExistence type="predicted"/>
<organism evidence="4 5">
    <name type="scientific">Gracilibacillus halotolerans</name>
    <dbReference type="NCBI Taxonomy" id="74386"/>
    <lineage>
        <taxon>Bacteria</taxon>
        <taxon>Bacillati</taxon>
        <taxon>Bacillota</taxon>
        <taxon>Bacilli</taxon>
        <taxon>Bacillales</taxon>
        <taxon>Bacillaceae</taxon>
        <taxon>Gracilibacillus</taxon>
    </lineage>
</organism>
<feature type="domain" description="Spore germination GerD central core" evidence="3">
    <location>
        <begin position="68"/>
        <end position="180"/>
    </location>
</feature>
<evidence type="ECO:0000259" key="3">
    <source>
        <dbReference type="Pfam" id="PF17898"/>
    </source>
</evidence>
<evidence type="ECO:0000313" key="5">
    <source>
        <dbReference type="Proteomes" id="UP000572212"/>
    </source>
</evidence>
<reference evidence="4 5" key="1">
    <citation type="submission" date="2020-08" db="EMBL/GenBank/DDBJ databases">
        <title>Genomic Encyclopedia of Type Strains, Phase IV (KMG-IV): sequencing the most valuable type-strain genomes for metagenomic binning, comparative biology and taxonomic classification.</title>
        <authorList>
            <person name="Goeker M."/>
        </authorList>
    </citation>
    <scope>NUCLEOTIDE SEQUENCE [LARGE SCALE GENOMIC DNA]</scope>
    <source>
        <strain evidence="4 5">DSM 11805</strain>
    </source>
</reference>
<dbReference type="PROSITE" id="PS51257">
    <property type="entry name" value="PROKAR_LIPOPROTEIN"/>
    <property type="match status" value="1"/>
</dbReference>
<dbReference type="Proteomes" id="UP000572212">
    <property type="component" value="Unassembled WGS sequence"/>
</dbReference>
<dbReference type="EMBL" id="JACHON010000006">
    <property type="protein sequence ID" value="MBB6512991.1"/>
    <property type="molecule type" value="Genomic_DNA"/>
</dbReference>
<dbReference type="InterPro" id="IPR041262">
    <property type="entry name" value="GerD_central"/>
</dbReference>
<feature type="compositionally biased region" description="Gly residues" evidence="1">
    <location>
        <begin position="191"/>
        <end position="224"/>
    </location>
</feature>
<gene>
    <name evidence="4" type="ORF">GGQ92_001780</name>
</gene>
<dbReference type="RefSeq" id="WP_246384294.1">
    <property type="nucleotide sequence ID" value="NZ_BAAACU010000042.1"/>
</dbReference>
<dbReference type="NCBIfam" id="NF040801">
    <property type="entry name" value="spore_GerD"/>
    <property type="match status" value="1"/>
</dbReference>
<dbReference type="AlphaFoldDB" id="A0A841RJW5"/>
<comment type="caution">
    <text evidence="4">The sequence shown here is derived from an EMBL/GenBank/DDBJ whole genome shotgun (WGS) entry which is preliminary data.</text>
</comment>
<feature type="signal peptide" evidence="2">
    <location>
        <begin position="1"/>
        <end position="23"/>
    </location>
</feature>
<evidence type="ECO:0000256" key="2">
    <source>
        <dbReference type="SAM" id="SignalP"/>
    </source>
</evidence>
<protein>
    <submittedName>
        <fullName evidence="4">Spore germination protein D</fullName>
    </submittedName>
</protein>
<sequence length="224" mass="24191">MKQMKQWTFLICIAMLMLTGCNAGGGEKKETGDYESTKKMVADILKTDEGKKAITEVLSSDDMQQTYVVESPAMKEAVTEALSSDKGKEFWEKMFKDPKFVEAYALAMQEQQKDVLKNLMSDSEYQKKLIEILSNPDMEKQLLTVVTGQEFRSHLEKVMEETFSSPIFQAKLADLILQAAQEMKPPQESGGSEGGGSSGGESGGGESGGGSEEGEGEQGGGGGG</sequence>
<dbReference type="Pfam" id="PF17898">
    <property type="entry name" value="GerD"/>
    <property type="match status" value="1"/>
</dbReference>
<feature type="chain" id="PRO_5038427140" evidence="2">
    <location>
        <begin position="24"/>
        <end position="224"/>
    </location>
</feature>
<keyword evidence="2" id="KW-0732">Signal</keyword>
<name>A0A841RJW5_9BACI</name>
<accession>A0A841RJW5</accession>